<name>A0A6J4NGT5_9BACT</name>
<sequence>MSKSSFNALVEAKKQRDSSAAEGAEITQTGGASENESTEKEAARKNEVSKRTNPFESESGDGQTAAALRPGKRDTVRRSYRVDEPHDKAIKIMSKFMGQGTEEEIVLNIFAYFFENNVDGKKAVQMVEMLDSN</sequence>
<feature type="compositionally biased region" description="Basic and acidic residues" evidence="1">
    <location>
        <begin position="37"/>
        <end position="50"/>
    </location>
</feature>
<protein>
    <submittedName>
        <fullName evidence="2">Uncharacterized protein</fullName>
    </submittedName>
</protein>
<dbReference type="EMBL" id="CADCUR010000057">
    <property type="protein sequence ID" value="CAA9387420.1"/>
    <property type="molecule type" value="Genomic_DNA"/>
</dbReference>
<feature type="compositionally biased region" description="Basic and acidic residues" evidence="1">
    <location>
        <begin position="71"/>
        <end position="82"/>
    </location>
</feature>
<proteinExistence type="predicted"/>
<reference evidence="2" key="1">
    <citation type="submission" date="2020-02" db="EMBL/GenBank/DDBJ databases">
        <authorList>
            <person name="Meier V. D."/>
        </authorList>
    </citation>
    <scope>NUCLEOTIDE SEQUENCE</scope>
    <source>
        <strain evidence="2">AVDCRST_MAG74</strain>
    </source>
</reference>
<accession>A0A6J4NGT5</accession>
<evidence type="ECO:0000256" key="1">
    <source>
        <dbReference type="SAM" id="MobiDB-lite"/>
    </source>
</evidence>
<gene>
    <name evidence="2" type="ORF">AVDCRST_MAG74-764</name>
</gene>
<evidence type="ECO:0000313" key="2">
    <source>
        <dbReference type="EMBL" id="CAA9387420.1"/>
    </source>
</evidence>
<feature type="compositionally biased region" description="Polar residues" evidence="1">
    <location>
        <begin position="26"/>
        <end position="35"/>
    </location>
</feature>
<feature type="compositionally biased region" description="Polar residues" evidence="1">
    <location>
        <begin position="51"/>
        <end position="62"/>
    </location>
</feature>
<dbReference type="AlphaFoldDB" id="A0A6J4NGT5"/>
<feature type="region of interest" description="Disordered" evidence="1">
    <location>
        <begin position="1"/>
        <end position="82"/>
    </location>
</feature>
<organism evidence="2">
    <name type="scientific">uncultured Pyrinomonadaceae bacterium</name>
    <dbReference type="NCBI Taxonomy" id="2283094"/>
    <lineage>
        <taxon>Bacteria</taxon>
        <taxon>Pseudomonadati</taxon>
        <taxon>Acidobacteriota</taxon>
        <taxon>Blastocatellia</taxon>
        <taxon>Blastocatellales</taxon>
        <taxon>Pyrinomonadaceae</taxon>
        <taxon>environmental samples</taxon>
    </lineage>
</organism>